<dbReference type="Proteomes" id="UP000002051">
    <property type="component" value="Chromosome 2"/>
</dbReference>
<accession>A0A072VF41</accession>
<reference evidence="3" key="3">
    <citation type="submission" date="2015-04" db="UniProtKB">
        <authorList>
            <consortium name="EnsemblPlants"/>
        </authorList>
    </citation>
    <scope>IDENTIFICATION</scope>
    <source>
        <strain evidence="3">cv. Jemalong A17</strain>
    </source>
</reference>
<name>A0A072VF41_MEDTR</name>
<dbReference type="EnsemblPlants" id="KEH36775">
    <property type="protein sequence ID" value="KEH36775"/>
    <property type="gene ID" value="MTR_2g022330"/>
</dbReference>
<reference evidence="2 4" key="1">
    <citation type="journal article" date="2011" name="Nature">
        <title>The Medicago genome provides insight into the evolution of rhizobial symbioses.</title>
        <authorList>
            <person name="Young N.D."/>
            <person name="Debelle F."/>
            <person name="Oldroyd G.E."/>
            <person name="Geurts R."/>
            <person name="Cannon S.B."/>
            <person name="Udvardi M.K."/>
            <person name="Benedito V.A."/>
            <person name="Mayer K.F."/>
            <person name="Gouzy J."/>
            <person name="Schoof H."/>
            <person name="Van de Peer Y."/>
            <person name="Proost S."/>
            <person name="Cook D.R."/>
            <person name="Meyers B.C."/>
            <person name="Spannagl M."/>
            <person name="Cheung F."/>
            <person name="De Mita S."/>
            <person name="Krishnakumar V."/>
            <person name="Gundlach H."/>
            <person name="Zhou S."/>
            <person name="Mudge J."/>
            <person name="Bharti A.K."/>
            <person name="Murray J.D."/>
            <person name="Naoumkina M.A."/>
            <person name="Rosen B."/>
            <person name="Silverstein K.A."/>
            <person name="Tang H."/>
            <person name="Rombauts S."/>
            <person name="Zhao P.X."/>
            <person name="Zhou P."/>
            <person name="Barbe V."/>
            <person name="Bardou P."/>
            <person name="Bechner M."/>
            <person name="Bellec A."/>
            <person name="Berger A."/>
            <person name="Berges H."/>
            <person name="Bidwell S."/>
            <person name="Bisseling T."/>
            <person name="Choisne N."/>
            <person name="Couloux A."/>
            <person name="Denny R."/>
            <person name="Deshpande S."/>
            <person name="Dai X."/>
            <person name="Doyle J.J."/>
            <person name="Dudez A.M."/>
            <person name="Farmer A.D."/>
            <person name="Fouteau S."/>
            <person name="Franken C."/>
            <person name="Gibelin C."/>
            <person name="Gish J."/>
            <person name="Goldstein S."/>
            <person name="Gonzalez A.J."/>
            <person name="Green P.J."/>
            <person name="Hallab A."/>
            <person name="Hartog M."/>
            <person name="Hua A."/>
            <person name="Humphray S.J."/>
            <person name="Jeong D.H."/>
            <person name="Jing Y."/>
            <person name="Jocker A."/>
            <person name="Kenton S.M."/>
            <person name="Kim D.J."/>
            <person name="Klee K."/>
            <person name="Lai H."/>
            <person name="Lang C."/>
            <person name="Lin S."/>
            <person name="Macmil S.L."/>
            <person name="Magdelenat G."/>
            <person name="Matthews L."/>
            <person name="McCorrison J."/>
            <person name="Monaghan E.L."/>
            <person name="Mun J.H."/>
            <person name="Najar F.Z."/>
            <person name="Nicholson C."/>
            <person name="Noirot C."/>
            <person name="O'Bleness M."/>
            <person name="Paule C.R."/>
            <person name="Poulain J."/>
            <person name="Prion F."/>
            <person name="Qin B."/>
            <person name="Qu C."/>
            <person name="Retzel E.F."/>
            <person name="Riddle C."/>
            <person name="Sallet E."/>
            <person name="Samain S."/>
            <person name="Samson N."/>
            <person name="Sanders I."/>
            <person name="Saurat O."/>
            <person name="Scarpelli C."/>
            <person name="Schiex T."/>
            <person name="Segurens B."/>
            <person name="Severin A.J."/>
            <person name="Sherrier D.J."/>
            <person name="Shi R."/>
            <person name="Sims S."/>
            <person name="Singer S.R."/>
            <person name="Sinharoy S."/>
            <person name="Sterck L."/>
            <person name="Viollet A."/>
            <person name="Wang B.B."/>
            <person name="Wang K."/>
            <person name="Wang M."/>
            <person name="Wang X."/>
            <person name="Warfsmann J."/>
            <person name="Weissenbach J."/>
            <person name="White D.D."/>
            <person name="White J.D."/>
            <person name="Wiley G.B."/>
            <person name="Wincker P."/>
            <person name="Xing Y."/>
            <person name="Yang L."/>
            <person name="Yao Z."/>
            <person name="Ying F."/>
            <person name="Zhai J."/>
            <person name="Zhou L."/>
            <person name="Zuber A."/>
            <person name="Denarie J."/>
            <person name="Dixon R.A."/>
            <person name="May G.D."/>
            <person name="Schwartz D.C."/>
            <person name="Rogers J."/>
            <person name="Quetier F."/>
            <person name="Town C.D."/>
            <person name="Roe B.A."/>
        </authorList>
    </citation>
    <scope>NUCLEOTIDE SEQUENCE [LARGE SCALE GENOMIC DNA]</scope>
    <source>
        <strain evidence="2">A17</strain>
        <strain evidence="3 4">cv. Jemalong A17</strain>
    </source>
</reference>
<gene>
    <name evidence="2" type="ordered locus">MTR_2g022330</name>
</gene>
<dbReference type="AlphaFoldDB" id="A0A072VF41"/>
<dbReference type="Gene3D" id="2.40.70.10">
    <property type="entry name" value="Acid Proteases"/>
    <property type="match status" value="1"/>
</dbReference>
<dbReference type="EMBL" id="CM001218">
    <property type="protein sequence ID" value="KEH36775.1"/>
    <property type="molecule type" value="Genomic_DNA"/>
</dbReference>
<dbReference type="STRING" id="3880.A0A072VF41"/>
<dbReference type="HOGENOM" id="CLU_2486732_0_0_1"/>
<keyword evidence="4" id="KW-1185">Reference proteome</keyword>
<dbReference type="InterPro" id="IPR021109">
    <property type="entry name" value="Peptidase_aspartic_dom_sf"/>
</dbReference>
<evidence type="ECO:0000313" key="2">
    <source>
        <dbReference type="EMBL" id="KEH36775.1"/>
    </source>
</evidence>
<organism evidence="2 4">
    <name type="scientific">Medicago truncatula</name>
    <name type="common">Barrel medic</name>
    <name type="synonym">Medicago tribuloides</name>
    <dbReference type="NCBI Taxonomy" id="3880"/>
    <lineage>
        <taxon>Eukaryota</taxon>
        <taxon>Viridiplantae</taxon>
        <taxon>Streptophyta</taxon>
        <taxon>Embryophyta</taxon>
        <taxon>Tracheophyta</taxon>
        <taxon>Spermatophyta</taxon>
        <taxon>Magnoliopsida</taxon>
        <taxon>eudicotyledons</taxon>
        <taxon>Gunneridae</taxon>
        <taxon>Pentapetalae</taxon>
        <taxon>rosids</taxon>
        <taxon>fabids</taxon>
        <taxon>Fabales</taxon>
        <taxon>Fabaceae</taxon>
        <taxon>Papilionoideae</taxon>
        <taxon>50 kb inversion clade</taxon>
        <taxon>NPAAA clade</taxon>
        <taxon>Hologalegina</taxon>
        <taxon>IRL clade</taxon>
        <taxon>Trifolieae</taxon>
        <taxon>Medicago</taxon>
    </lineage>
</organism>
<dbReference type="InterPro" id="IPR032799">
    <property type="entry name" value="TAXi_C"/>
</dbReference>
<proteinExistence type="predicted"/>
<evidence type="ECO:0000313" key="4">
    <source>
        <dbReference type="Proteomes" id="UP000002051"/>
    </source>
</evidence>
<evidence type="ECO:0000259" key="1">
    <source>
        <dbReference type="Pfam" id="PF14541"/>
    </source>
</evidence>
<protein>
    <submittedName>
        <fullName evidence="2">Extracellular dermal glycoprotein</fullName>
    </submittedName>
</protein>
<sequence length="87" mass="9633">MRESNQANATKIFVCKTIFHSFSGNNKSLLAATCLGFVDGGKEPRRSIVIGGHQLEENLLEFDLVSSKLGFISSLPLHNSRYSNFRS</sequence>
<dbReference type="Pfam" id="PF14541">
    <property type="entry name" value="TAXi_C"/>
    <property type="match status" value="1"/>
</dbReference>
<reference evidence="2 4" key="2">
    <citation type="journal article" date="2014" name="BMC Genomics">
        <title>An improved genome release (version Mt4.0) for the model legume Medicago truncatula.</title>
        <authorList>
            <person name="Tang H."/>
            <person name="Krishnakumar V."/>
            <person name="Bidwell S."/>
            <person name="Rosen B."/>
            <person name="Chan A."/>
            <person name="Zhou S."/>
            <person name="Gentzbittel L."/>
            <person name="Childs K.L."/>
            <person name="Yandell M."/>
            <person name="Gundlach H."/>
            <person name="Mayer K.F."/>
            <person name="Schwartz D.C."/>
            <person name="Town C.D."/>
        </authorList>
    </citation>
    <scope>GENOME REANNOTATION</scope>
    <source>
        <strain evidence="2">A17</strain>
        <strain evidence="3 4">cv. Jemalong A17</strain>
    </source>
</reference>
<dbReference type="SUPFAM" id="SSF50630">
    <property type="entry name" value="Acid proteases"/>
    <property type="match status" value="1"/>
</dbReference>
<feature type="domain" description="Xylanase inhibitor C-terminal" evidence="1">
    <location>
        <begin position="32"/>
        <end position="71"/>
    </location>
</feature>
<evidence type="ECO:0000313" key="3">
    <source>
        <dbReference type="EnsemblPlants" id="KEH36775"/>
    </source>
</evidence>